<dbReference type="PANTHER" id="PTHR45339:SF5">
    <property type="entry name" value="HISTIDINE KINASE"/>
    <property type="match status" value="1"/>
</dbReference>
<comment type="caution">
    <text evidence="2">The sequence shown here is derived from an EMBL/GenBank/DDBJ whole genome shotgun (WGS) entry which is preliminary data.</text>
</comment>
<protein>
    <submittedName>
        <fullName evidence="2">Uncharacterized protein</fullName>
    </submittedName>
</protein>
<feature type="non-terminal residue" evidence="2">
    <location>
        <position position="81"/>
    </location>
</feature>
<dbReference type="RefSeq" id="WP_300963079.1">
    <property type="nucleotide sequence ID" value="NZ_JAUHJR010000222.1"/>
</dbReference>
<reference evidence="2" key="1">
    <citation type="submission" date="2023-06" db="EMBL/GenBank/DDBJ databases">
        <title>Draft genome sequence of Nocardioides sp. SOB72.</title>
        <authorList>
            <person name="Zhang G."/>
        </authorList>
    </citation>
    <scope>NUCLEOTIDE SEQUENCE</scope>
    <source>
        <strain evidence="2">SOB72</strain>
    </source>
</reference>
<dbReference type="EMBL" id="JAUHJR010000222">
    <property type="protein sequence ID" value="MDN4163764.1"/>
    <property type="molecule type" value="Genomic_DNA"/>
</dbReference>
<dbReference type="SUPFAM" id="SSF55874">
    <property type="entry name" value="ATPase domain of HSP90 chaperone/DNA topoisomerase II/histidine kinase"/>
    <property type="match status" value="1"/>
</dbReference>
<sequence>EIADFDVRSVLHQTAGVCSRPAPEKGLELVVACAPDVPRVRRGDAVRLGQVVSNLASNAVKFTDRGEVVVEASVVARTPAD</sequence>
<dbReference type="PANTHER" id="PTHR45339">
    <property type="entry name" value="HYBRID SIGNAL TRANSDUCTION HISTIDINE KINASE J"/>
    <property type="match status" value="1"/>
</dbReference>
<dbReference type="Gene3D" id="3.30.565.10">
    <property type="entry name" value="Histidine kinase-like ATPase, C-terminal domain"/>
    <property type="match status" value="1"/>
</dbReference>
<evidence type="ECO:0000256" key="1">
    <source>
        <dbReference type="ARBA" id="ARBA00022553"/>
    </source>
</evidence>
<accession>A0ABT8F0H3</accession>
<dbReference type="InterPro" id="IPR036890">
    <property type="entry name" value="HATPase_C_sf"/>
</dbReference>
<name>A0ABT8F0H3_9ACTN</name>
<evidence type="ECO:0000313" key="3">
    <source>
        <dbReference type="Proteomes" id="UP001168537"/>
    </source>
</evidence>
<proteinExistence type="predicted"/>
<gene>
    <name evidence="2" type="ORF">QWY29_20570</name>
</gene>
<organism evidence="2 3">
    <name type="scientific">Nocardioides abyssi</name>
    <dbReference type="NCBI Taxonomy" id="3058370"/>
    <lineage>
        <taxon>Bacteria</taxon>
        <taxon>Bacillati</taxon>
        <taxon>Actinomycetota</taxon>
        <taxon>Actinomycetes</taxon>
        <taxon>Propionibacteriales</taxon>
        <taxon>Nocardioidaceae</taxon>
        <taxon>Nocardioides</taxon>
    </lineage>
</organism>
<feature type="non-terminal residue" evidence="2">
    <location>
        <position position="1"/>
    </location>
</feature>
<keyword evidence="1" id="KW-0597">Phosphoprotein</keyword>
<dbReference type="Proteomes" id="UP001168537">
    <property type="component" value="Unassembled WGS sequence"/>
</dbReference>
<evidence type="ECO:0000313" key="2">
    <source>
        <dbReference type="EMBL" id="MDN4163764.1"/>
    </source>
</evidence>
<keyword evidence="3" id="KW-1185">Reference proteome</keyword>